<evidence type="ECO:0000313" key="2">
    <source>
        <dbReference type="EnsemblPlants" id="PGSC0003DMT400089118"/>
    </source>
</evidence>
<dbReference type="PaxDb" id="4113-PGSC0003DMT400089118"/>
<organism evidence="2 3">
    <name type="scientific">Solanum tuberosum</name>
    <name type="common">Potato</name>
    <dbReference type="NCBI Taxonomy" id="4113"/>
    <lineage>
        <taxon>Eukaryota</taxon>
        <taxon>Viridiplantae</taxon>
        <taxon>Streptophyta</taxon>
        <taxon>Embryophyta</taxon>
        <taxon>Tracheophyta</taxon>
        <taxon>Spermatophyta</taxon>
        <taxon>Magnoliopsida</taxon>
        <taxon>eudicotyledons</taxon>
        <taxon>Gunneridae</taxon>
        <taxon>Pentapetalae</taxon>
        <taxon>asterids</taxon>
        <taxon>lamiids</taxon>
        <taxon>Solanales</taxon>
        <taxon>Solanaceae</taxon>
        <taxon>Solanoideae</taxon>
        <taxon>Solaneae</taxon>
        <taxon>Solanum</taxon>
    </lineage>
</organism>
<sequence>MLYQHYEVVEKLLDGMVATSKKAKKNQEWEALITQSDDLSNRVTKLEVQTMGKEKYYSLRECSHGKKQGGVQGDEALSLIQKKMKAQEEMLNEMKENIAMLNEASASHSMTIQLQDAQISHLITGHYPPFAEDSPNYNMGEFENEE</sequence>
<feature type="coiled-coil region" evidence="1">
    <location>
        <begin position="77"/>
        <end position="104"/>
    </location>
</feature>
<dbReference type="HOGENOM" id="CLU_029307_9_1_1"/>
<evidence type="ECO:0000313" key="3">
    <source>
        <dbReference type="Proteomes" id="UP000011115"/>
    </source>
</evidence>
<protein>
    <submittedName>
        <fullName evidence="2">Uncharacterized protein</fullName>
    </submittedName>
</protein>
<dbReference type="InParanoid" id="M1DHH1"/>
<keyword evidence="1" id="KW-0175">Coiled coil</keyword>
<dbReference type="AlphaFoldDB" id="M1DHH1"/>
<keyword evidence="3" id="KW-1185">Reference proteome</keyword>
<proteinExistence type="predicted"/>
<dbReference type="Proteomes" id="UP000011115">
    <property type="component" value="Unassembled WGS sequence"/>
</dbReference>
<reference evidence="2" key="2">
    <citation type="submission" date="2015-06" db="UniProtKB">
        <authorList>
            <consortium name="EnsemblPlants"/>
        </authorList>
    </citation>
    <scope>IDENTIFICATION</scope>
    <source>
        <strain evidence="2">DM1-3 516 R44</strain>
    </source>
</reference>
<name>M1DHH1_SOLTU</name>
<dbReference type="EnsemblPlants" id="PGSC0003DMT400089118">
    <property type="protein sequence ID" value="PGSC0003DMT400089118"/>
    <property type="gene ID" value="PGSC0003DMG400038689"/>
</dbReference>
<evidence type="ECO:0000256" key="1">
    <source>
        <dbReference type="SAM" id="Coils"/>
    </source>
</evidence>
<dbReference type="Gramene" id="PGSC0003DMT400089118">
    <property type="protein sequence ID" value="PGSC0003DMT400089118"/>
    <property type="gene ID" value="PGSC0003DMG400038689"/>
</dbReference>
<accession>M1DHH1</accession>
<reference evidence="3" key="1">
    <citation type="journal article" date="2011" name="Nature">
        <title>Genome sequence and analysis of the tuber crop potato.</title>
        <authorList>
            <consortium name="The Potato Genome Sequencing Consortium"/>
        </authorList>
    </citation>
    <scope>NUCLEOTIDE SEQUENCE [LARGE SCALE GENOMIC DNA]</scope>
    <source>
        <strain evidence="3">cv. DM1-3 516 R44</strain>
    </source>
</reference>